<evidence type="ECO:0000313" key="5">
    <source>
        <dbReference type="Proteomes" id="UP001152755"/>
    </source>
</evidence>
<dbReference type="InterPro" id="IPR025751">
    <property type="entry name" value="RsbRD_N_dom"/>
</dbReference>
<dbReference type="Pfam" id="PF13556">
    <property type="entry name" value="HTH_30"/>
    <property type="match status" value="1"/>
</dbReference>
<name>A0A9X4LZM6_9ACTN</name>
<evidence type="ECO:0000259" key="2">
    <source>
        <dbReference type="Pfam" id="PF13556"/>
    </source>
</evidence>
<feature type="compositionally biased region" description="Polar residues" evidence="1">
    <location>
        <begin position="422"/>
        <end position="439"/>
    </location>
</feature>
<dbReference type="PANTHER" id="PTHR33744">
    <property type="entry name" value="CARBOHYDRATE DIACID REGULATOR"/>
    <property type="match status" value="1"/>
</dbReference>
<feature type="region of interest" description="Disordered" evidence="1">
    <location>
        <begin position="411"/>
        <end position="439"/>
    </location>
</feature>
<dbReference type="AlphaFoldDB" id="A0A9X4LZM6"/>
<gene>
    <name evidence="4" type="ORF">NVS88_08235</name>
</gene>
<evidence type="ECO:0000313" key="4">
    <source>
        <dbReference type="EMBL" id="MDG3014546.1"/>
    </source>
</evidence>
<protein>
    <submittedName>
        <fullName evidence="4">Helix-turn-helix domain-containing protein</fullName>
    </submittedName>
</protein>
<dbReference type="InterPro" id="IPR051448">
    <property type="entry name" value="CdaR-like_regulators"/>
</dbReference>
<dbReference type="RefSeq" id="WP_277830990.1">
    <property type="nucleotide sequence ID" value="NZ_JAAIVF010000001.1"/>
</dbReference>
<keyword evidence="5" id="KW-1185">Reference proteome</keyword>
<dbReference type="InterPro" id="IPR042070">
    <property type="entry name" value="PucR_C-HTH_sf"/>
</dbReference>
<organism evidence="4 5">
    <name type="scientific">Speluncibacter jeojiensis</name>
    <dbReference type="NCBI Taxonomy" id="2710754"/>
    <lineage>
        <taxon>Bacteria</taxon>
        <taxon>Bacillati</taxon>
        <taxon>Actinomycetota</taxon>
        <taxon>Actinomycetes</taxon>
        <taxon>Mycobacteriales</taxon>
        <taxon>Speluncibacteraceae</taxon>
        <taxon>Speluncibacter</taxon>
    </lineage>
</organism>
<sequence length="439" mass="47144">MTSPGADTVQIMVAGEPASSALSDLRSFAGNLVGHFAENVVPCGLLPREELDGDVTRVTMGCLALAVGLLDERRVPTDEDLAAFTEAAAQWAREGIPLETILRVFHEGIKVSWQHIAHRADAGDVDDMADATHLLISMLENVTVAATSAYISELKIVASEHHTASHTLVTALLSGQSTTAMARQCGIAVAPEYLVLAVHIPAHPDELRPDVRRSVPARRKLRRVQAQLATSCGRRSLSLLSPQGGTVLIPHAPQEEWVSSLVESLGSAAEVPITVTAVQARTPDVPTASEQAHELLELTGMLHSDPGVYRMSDLVLEYQMMRPGAGREHLISLLEPLNGSPELVETLEVHIANDLSRQRTARRLHVHANTVDYRLRRIGQLTGLDPTRPSELRSLQAALVARRIAKASAQASAQADAHTGSAEHTGTQADTRATSQTPT</sequence>
<dbReference type="Pfam" id="PF14361">
    <property type="entry name" value="RsbRD_N"/>
    <property type="match status" value="1"/>
</dbReference>
<proteinExistence type="predicted"/>
<dbReference type="EMBL" id="JANRHA010000004">
    <property type="protein sequence ID" value="MDG3014546.1"/>
    <property type="molecule type" value="Genomic_DNA"/>
</dbReference>
<feature type="domain" description="PucR C-terminal helix-turn-helix" evidence="2">
    <location>
        <begin position="343"/>
        <end position="400"/>
    </location>
</feature>
<dbReference type="PANTHER" id="PTHR33744:SF1">
    <property type="entry name" value="DNA-BINDING TRANSCRIPTIONAL ACTIVATOR ADER"/>
    <property type="match status" value="1"/>
</dbReference>
<accession>A0A9X4LZM6</accession>
<comment type="caution">
    <text evidence="4">The sequence shown here is derived from an EMBL/GenBank/DDBJ whole genome shotgun (WGS) entry which is preliminary data.</text>
</comment>
<dbReference type="Gene3D" id="1.10.10.2840">
    <property type="entry name" value="PucR C-terminal helix-turn-helix domain"/>
    <property type="match status" value="1"/>
</dbReference>
<dbReference type="InterPro" id="IPR025736">
    <property type="entry name" value="PucR_C-HTH_dom"/>
</dbReference>
<dbReference type="Proteomes" id="UP001152755">
    <property type="component" value="Unassembled WGS sequence"/>
</dbReference>
<evidence type="ECO:0000259" key="3">
    <source>
        <dbReference type="Pfam" id="PF14361"/>
    </source>
</evidence>
<feature type="domain" description="RsbT co-antagonist protein RsbRD N-terminal" evidence="3">
    <location>
        <begin position="40"/>
        <end position="163"/>
    </location>
</feature>
<reference evidence="4" key="1">
    <citation type="submission" date="2022-08" db="EMBL/GenBank/DDBJ databases">
        <title>Genome analysis of Corynebacteriales strain.</title>
        <authorList>
            <person name="Lee S.D."/>
        </authorList>
    </citation>
    <scope>NUCLEOTIDE SEQUENCE</scope>
    <source>
        <strain evidence="4">D3-21</strain>
    </source>
</reference>
<evidence type="ECO:0000256" key="1">
    <source>
        <dbReference type="SAM" id="MobiDB-lite"/>
    </source>
</evidence>